<evidence type="ECO:0000256" key="5">
    <source>
        <dbReference type="ARBA" id="ARBA00022723"/>
    </source>
</evidence>
<dbReference type="Proteomes" id="UP000242560">
    <property type="component" value="Unassembled WGS sequence"/>
</dbReference>
<dbReference type="SUPFAM" id="SSF51735">
    <property type="entry name" value="NAD(P)-binding Rossmann-fold domains"/>
    <property type="match status" value="1"/>
</dbReference>
<dbReference type="SMART" id="SM00919">
    <property type="entry name" value="Malic_M"/>
    <property type="match status" value="1"/>
</dbReference>
<evidence type="ECO:0000256" key="3">
    <source>
        <dbReference type="ARBA" id="ARBA00007686"/>
    </source>
</evidence>
<dbReference type="InterPro" id="IPR051674">
    <property type="entry name" value="Malate_Decarboxylase"/>
</dbReference>
<evidence type="ECO:0000259" key="12">
    <source>
        <dbReference type="SMART" id="SM01274"/>
    </source>
</evidence>
<feature type="binding site" evidence="10">
    <location>
        <position position="300"/>
    </location>
    <ligand>
        <name>a divalent metal cation</name>
        <dbReference type="ChEBI" id="CHEBI:60240"/>
    </ligand>
</feature>
<keyword evidence="7" id="KW-0511">Multifunctional enzyme</keyword>
<evidence type="ECO:0000313" key="13">
    <source>
        <dbReference type="EMBL" id="SFJ07589.1"/>
    </source>
</evidence>
<proteinExistence type="inferred from homology"/>
<dbReference type="Pfam" id="PF03949">
    <property type="entry name" value="Malic_M"/>
    <property type="match status" value="1"/>
</dbReference>
<dbReference type="InterPro" id="IPR012301">
    <property type="entry name" value="Malic_N_dom"/>
</dbReference>
<feature type="binding site" evidence="9">
    <location>
        <position position="151"/>
    </location>
    <ligand>
        <name>a divalent metal cation</name>
        <dbReference type="ChEBI" id="CHEBI:60240"/>
    </ligand>
</feature>
<name>A0A1I3NEK9_9FLAO</name>
<dbReference type="InterPro" id="IPR002505">
    <property type="entry name" value="PTA_PTB"/>
</dbReference>
<keyword evidence="5 9" id="KW-0479">Metal-binding</keyword>
<dbReference type="AlphaFoldDB" id="A0A1I3NEK9"/>
<dbReference type="SUPFAM" id="SSF53223">
    <property type="entry name" value="Aminoacid dehydrogenase-like, N-terminal domain"/>
    <property type="match status" value="1"/>
</dbReference>
<dbReference type="Gene3D" id="3.40.50.720">
    <property type="entry name" value="NAD(P)-binding Rossmann-like Domain"/>
    <property type="match status" value="1"/>
</dbReference>
<evidence type="ECO:0000256" key="9">
    <source>
        <dbReference type="PIRSR" id="PIRSR036684-2"/>
    </source>
</evidence>
<dbReference type="Gene3D" id="3.40.50.10750">
    <property type="entry name" value="Isocitrate/Isopropylmalate dehydrogenase-like"/>
    <property type="match status" value="1"/>
</dbReference>
<feature type="binding site" evidence="9">
    <location>
        <position position="150"/>
    </location>
    <ligand>
        <name>a divalent metal cation</name>
        <dbReference type="ChEBI" id="CHEBI:60240"/>
    </ligand>
</feature>
<feature type="domain" description="Malic enzyme N-terminal" evidence="12">
    <location>
        <begin position="32"/>
        <end position="165"/>
    </location>
</feature>
<dbReference type="Gene3D" id="3.40.50.10380">
    <property type="entry name" value="Malic enzyme, N-terminal domain"/>
    <property type="match status" value="1"/>
</dbReference>
<feature type="binding site" evidence="10">
    <location>
        <begin position="90"/>
        <end position="97"/>
    </location>
    <ligand>
        <name>NADP(+)</name>
        <dbReference type="ChEBI" id="CHEBI:58349"/>
    </ligand>
</feature>
<dbReference type="InterPro" id="IPR045213">
    <property type="entry name" value="Malic_NAD-bd_bact_type"/>
</dbReference>
<dbReference type="Gene3D" id="3.40.50.10950">
    <property type="match status" value="1"/>
</dbReference>
<comment type="cofactor">
    <cofactor evidence="2">
        <name>Mg(2+)</name>
        <dbReference type="ChEBI" id="CHEBI:18420"/>
    </cofactor>
</comment>
<dbReference type="InterPro" id="IPR037062">
    <property type="entry name" value="Malic_N_dom_sf"/>
</dbReference>
<dbReference type="EMBL" id="FORQ01000004">
    <property type="protein sequence ID" value="SFJ07589.1"/>
    <property type="molecule type" value="Genomic_DNA"/>
</dbReference>
<comment type="similarity">
    <text evidence="3">In the N-terminal section; belongs to the malic enzymes family.</text>
</comment>
<dbReference type="InterPro" id="IPR015884">
    <property type="entry name" value="Malic_enzyme_CS"/>
</dbReference>
<evidence type="ECO:0000256" key="2">
    <source>
        <dbReference type="ARBA" id="ARBA00001946"/>
    </source>
</evidence>
<feature type="binding site" evidence="10">
    <location>
        <position position="176"/>
    </location>
    <ligand>
        <name>a divalent metal cation</name>
        <dbReference type="ChEBI" id="CHEBI:60240"/>
    </ligand>
</feature>
<dbReference type="SMART" id="SM01274">
    <property type="entry name" value="malic"/>
    <property type="match status" value="1"/>
</dbReference>
<keyword evidence="10" id="KW-0521">NADP</keyword>
<feature type="active site" description="Proton acceptor" evidence="8">
    <location>
        <position position="108"/>
    </location>
</feature>
<dbReference type="PIRSF" id="PIRSF036684">
    <property type="entry name" value="ME_PTA"/>
    <property type="match status" value="1"/>
</dbReference>
<accession>A0A1I3NEK9</accession>
<evidence type="ECO:0000256" key="6">
    <source>
        <dbReference type="ARBA" id="ARBA00023002"/>
    </source>
</evidence>
<dbReference type="GO" id="GO:0016616">
    <property type="term" value="F:oxidoreductase activity, acting on the CH-OH group of donors, NAD or NADP as acceptor"/>
    <property type="evidence" value="ECO:0007669"/>
    <property type="project" value="InterPro"/>
</dbReference>
<protein>
    <submittedName>
        <fullName evidence="13">Allosteric NADP-dependent malic enzyme</fullName>
    </submittedName>
</protein>
<evidence type="ECO:0000256" key="7">
    <source>
        <dbReference type="ARBA" id="ARBA00023268"/>
    </source>
</evidence>
<dbReference type="InterPro" id="IPR046346">
    <property type="entry name" value="Aminoacid_DH-like_N_sf"/>
</dbReference>
<evidence type="ECO:0000256" key="8">
    <source>
        <dbReference type="PIRSR" id="PIRSR036684-1"/>
    </source>
</evidence>
<dbReference type="FunFam" id="3.40.50.10380:FF:000003">
    <property type="entry name" value="NADP-dependent malic enzyme"/>
    <property type="match status" value="1"/>
</dbReference>
<dbReference type="GO" id="GO:0051287">
    <property type="term" value="F:NAD binding"/>
    <property type="evidence" value="ECO:0007669"/>
    <property type="project" value="InterPro"/>
</dbReference>
<comment type="cofactor">
    <cofactor evidence="1">
        <name>Mn(2+)</name>
        <dbReference type="ChEBI" id="CHEBI:29035"/>
    </cofactor>
</comment>
<reference evidence="14" key="1">
    <citation type="submission" date="2016-10" db="EMBL/GenBank/DDBJ databases">
        <authorList>
            <person name="Varghese N."/>
            <person name="Submissions S."/>
        </authorList>
    </citation>
    <scope>NUCLEOTIDE SEQUENCE [LARGE SCALE GENOMIC DNA]</scope>
    <source>
        <strain evidence="14">DSM 22251</strain>
    </source>
</reference>
<feature type="domain" description="Malic enzyme NAD-binding" evidence="11">
    <location>
        <begin position="177"/>
        <end position="413"/>
    </location>
</feature>
<dbReference type="FunFam" id="3.40.50.720:FF:000095">
    <property type="entry name" value="NADP-dependent malic enzyme"/>
    <property type="match status" value="1"/>
</dbReference>
<dbReference type="InterPro" id="IPR042113">
    <property type="entry name" value="P_AcTrfase_dom1"/>
</dbReference>
<keyword evidence="6" id="KW-0560">Oxidoreductase</keyword>
<keyword evidence="14" id="KW-1185">Reference proteome</keyword>
<dbReference type="InterPro" id="IPR036291">
    <property type="entry name" value="NAD(P)-bd_dom_sf"/>
</dbReference>
<dbReference type="InterPro" id="IPR012302">
    <property type="entry name" value="Malic_NAD-bd"/>
</dbReference>
<dbReference type="GO" id="GO:0004470">
    <property type="term" value="F:malic enzyme activity"/>
    <property type="evidence" value="ECO:0007669"/>
    <property type="project" value="InterPro"/>
</dbReference>
<dbReference type="GO" id="GO:0006108">
    <property type="term" value="P:malate metabolic process"/>
    <property type="evidence" value="ECO:0007669"/>
    <property type="project" value="InterPro"/>
</dbReference>
<sequence length="770" mass="85605">MPPKNLDMSTTNNRDERNFRQAALDYHSNEPKGKIEVIPSKPHSSQRDLSLAYSPGVAIPCLEIEKDPKLAYEYTGKGNLVAVISNGTAVLGLGDIGAEASKPVMEGKGLLFKIFADINVFDIEINEKDPDKFIEIVKGIAPTFGGINLEDIKAPEAFYIEQRLKEELNIPLMHDDQHGTAIISAAALVNALEIAGKKIEEIKMVVNGAGAAAIACTKLYVQLGLRMENILMCDSKGVINKRRENLTPEKLHFIADTDRNTLAEALKGADVFIGLSKGNIMTPEMLLSMAENPIVFGLANPDPEIEYDVAMATRPDTIMATGRSDYPNQVNNVLGFPYIFRGALDVQATGINEEMKLAAVHAIAKLAKEPVPEAVILAYSLNGLNFGREYFIPKPFDNRLITRVSVAVAKAAMESGVAGKPIENFDDYENVLLDRMGRDEKLIRMMQTRARSNPKRVTLGNADEYNVLKAAQILYEEGIAHPILLGEKKYIQQQMKKFGIELDVPIIDPMDDDQSENRLKYRETLWKMRQRKGMNEYKAKRYVRQHDYFGPLMLHHGDTDALIVGFSKNYASTIKPILKIVEKEKGVEKISSMMMIMTEKKPIFFTDTSINQNPTAEDLVNIAKMAEMTVKTFAVEPRIAMLSFENFSGRTETSKKVAKAVSILHEKFPKMIVDGEIQPDFALDSDHLSDYPFSKLGTTPANVFVFPNLESANISYKIIRGLKVAQVVGPILMGLKKPVHVLQMRASVDEIVNLATIAVLDAQRREESKA</sequence>
<dbReference type="PANTHER" id="PTHR43237:SF4">
    <property type="entry name" value="NADP-DEPENDENT MALIC ENZYME"/>
    <property type="match status" value="1"/>
</dbReference>
<dbReference type="GO" id="GO:0016746">
    <property type="term" value="F:acyltransferase activity"/>
    <property type="evidence" value="ECO:0007669"/>
    <property type="project" value="InterPro"/>
</dbReference>
<evidence type="ECO:0000313" key="14">
    <source>
        <dbReference type="Proteomes" id="UP000242560"/>
    </source>
</evidence>
<dbReference type="InterPro" id="IPR042112">
    <property type="entry name" value="P_AcTrfase_dom2"/>
</dbReference>
<evidence type="ECO:0000256" key="10">
    <source>
        <dbReference type="PIRSR" id="PIRSR036684-3"/>
    </source>
</evidence>
<gene>
    <name evidence="13" type="ORF">SAMN05421638_2037</name>
</gene>
<evidence type="ECO:0000259" key="11">
    <source>
        <dbReference type="SMART" id="SM00919"/>
    </source>
</evidence>
<dbReference type="Pfam" id="PF00390">
    <property type="entry name" value="malic"/>
    <property type="match status" value="1"/>
</dbReference>
<dbReference type="Pfam" id="PF01515">
    <property type="entry name" value="PTA_PTB"/>
    <property type="match status" value="1"/>
</dbReference>
<dbReference type="GO" id="GO:0046872">
    <property type="term" value="F:metal ion binding"/>
    <property type="evidence" value="ECO:0007669"/>
    <property type="project" value="UniProtKB-KW"/>
</dbReference>
<dbReference type="CDD" id="cd05311">
    <property type="entry name" value="NAD_bind_2_malic_enz"/>
    <property type="match status" value="1"/>
</dbReference>
<dbReference type="PANTHER" id="PTHR43237">
    <property type="entry name" value="NADP-DEPENDENT MALIC ENZYME"/>
    <property type="match status" value="1"/>
</dbReference>
<organism evidence="13 14">
    <name type="scientific">Kaistella treverensis</name>
    <dbReference type="NCBI Taxonomy" id="631455"/>
    <lineage>
        <taxon>Bacteria</taxon>
        <taxon>Pseudomonadati</taxon>
        <taxon>Bacteroidota</taxon>
        <taxon>Flavobacteriia</taxon>
        <taxon>Flavobacteriales</taxon>
        <taxon>Weeksellaceae</taxon>
        <taxon>Chryseobacterium group</taxon>
        <taxon>Kaistella</taxon>
    </lineage>
</organism>
<dbReference type="SUPFAM" id="SSF53659">
    <property type="entry name" value="Isocitrate/Isopropylmalate dehydrogenase-like"/>
    <property type="match status" value="1"/>
</dbReference>
<comment type="similarity">
    <text evidence="4">In the C-terminal section; belongs to the phosphate acetyltransferase and butyryltransferase family.</text>
</comment>
<evidence type="ECO:0000256" key="4">
    <source>
        <dbReference type="ARBA" id="ARBA00008756"/>
    </source>
</evidence>
<dbReference type="PROSITE" id="PS00331">
    <property type="entry name" value="MALIC_ENZYMES"/>
    <property type="match status" value="1"/>
</dbReference>
<evidence type="ECO:0000256" key="1">
    <source>
        <dbReference type="ARBA" id="ARBA00001936"/>
    </source>
</evidence>
<dbReference type="InterPro" id="IPR012188">
    <property type="entry name" value="ME_PTA"/>
</dbReference>